<evidence type="ECO:0000256" key="6">
    <source>
        <dbReference type="SAM" id="MobiDB-lite"/>
    </source>
</evidence>
<keyword evidence="3" id="KW-0862">Zinc</keyword>
<feature type="compositionally biased region" description="Polar residues" evidence="6">
    <location>
        <begin position="207"/>
        <end position="216"/>
    </location>
</feature>
<dbReference type="PROSITE" id="PS50950">
    <property type="entry name" value="ZF_THAP"/>
    <property type="match status" value="1"/>
</dbReference>
<evidence type="ECO:0000259" key="7">
    <source>
        <dbReference type="PROSITE" id="PS50950"/>
    </source>
</evidence>
<feature type="region of interest" description="Disordered" evidence="6">
    <location>
        <begin position="102"/>
        <end position="126"/>
    </location>
</feature>
<feature type="region of interest" description="Disordered" evidence="6">
    <location>
        <begin position="196"/>
        <end position="218"/>
    </location>
</feature>
<protein>
    <recommendedName>
        <fullName evidence="7">THAP-type domain-containing protein</fullName>
    </recommendedName>
</protein>
<evidence type="ECO:0000256" key="2">
    <source>
        <dbReference type="ARBA" id="ARBA00022771"/>
    </source>
</evidence>
<feature type="domain" description="THAP-type" evidence="7">
    <location>
        <begin position="1"/>
        <end position="83"/>
    </location>
</feature>
<dbReference type="GO" id="GO:0003677">
    <property type="term" value="F:DNA binding"/>
    <property type="evidence" value="ECO:0007669"/>
    <property type="project" value="UniProtKB-UniRule"/>
</dbReference>
<evidence type="ECO:0000256" key="3">
    <source>
        <dbReference type="ARBA" id="ARBA00022833"/>
    </source>
</evidence>
<feature type="region of interest" description="Disordered" evidence="6">
    <location>
        <begin position="231"/>
        <end position="273"/>
    </location>
</feature>
<feature type="compositionally biased region" description="Polar residues" evidence="6">
    <location>
        <begin position="255"/>
        <end position="266"/>
    </location>
</feature>
<gene>
    <name evidence="8" type="ORF">GWK47_014799</name>
</gene>
<evidence type="ECO:0000256" key="4">
    <source>
        <dbReference type="ARBA" id="ARBA00023125"/>
    </source>
</evidence>
<feature type="compositionally biased region" description="Basic residues" evidence="6">
    <location>
        <begin position="243"/>
        <end position="253"/>
    </location>
</feature>
<reference evidence="8" key="1">
    <citation type="submission" date="2020-07" db="EMBL/GenBank/DDBJ databases">
        <title>The High-quality genome of the commercially important snow crab, Chionoecetes opilio.</title>
        <authorList>
            <person name="Jeong J.-H."/>
            <person name="Ryu S."/>
        </authorList>
    </citation>
    <scope>NUCLEOTIDE SEQUENCE</scope>
    <source>
        <strain evidence="8">MADBK_172401_WGS</strain>
        <tissue evidence="8">Digestive gland</tissue>
    </source>
</reference>
<dbReference type="Pfam" id="PF05485">
    <property type="entry name" value="THAP"/>
    <property type="match status" value="1"/>
</dbReference>
<feature type="region of interest" description="Disordered" evidence="6">
    <location>
        <begin position="338"/>
        <end position="362"/>
    </location>
</feature>
<evidence type="ECO:0000313" key="9">
    <source>
        <dbReference type="Proteomes" id="UP000770661"/>
    </source>
</evidence>
<keyword evidence="1" id="KW-0479">Metal-binding</keyword>
<dbReference type="SUPFAM" id="SSF57716">
    <property type="entry name" value="Glucocorticoid receptor-like (DNA-binding domain)"/>
    <property type="match status" value="1"/>
</dbReference>
<keyword evidence="9" id="KW-1185">Reference proteome</keyword>
<sequence length="416" mass="46645">MTKFICAVADCKSDSTRPTRLVKGWAMFPSKKKSNPKRRREWEMRCRRGKEWRATRYHAICSRHFIAWEKNRPSPMHPDPVLFSYNGWGKNCLKHISRKQNAAQRRGQPCNSDADRSNSDSATPPQDIQQLVLATYSYKAMVLYCDDVQDWCETEVCSDESQVAPDDKEVTVADVTPTAAPYNDHVYAHERLQPHDTVREDDETDPLASNHNTEPFSSALLVKERRAMEGRLGSNLTLQGSRVKGKGRPRGNKRLCTQTRSDALQNDSDDSTAGVIISDRDSINDIENDCGVDASTFALMNCVASLDDSVVKVEEAPANHVREPLEVYVGEDGATVTEGHDWATPGPSPTPEAGKSGDEANCSSVTHLDTMMTSLMLHGQHQEQASCLIREMMDAYKAQKMAWQAVEKYYANRSRK</sequence>
<dbReference type="GO" id="GO:0008270">
    <property type="term" value="F:zinc ion binding"/>
    <property type="evidence" value="ECO:0007669"/>
    <property type="project" value="UniProtKB-KW"/>
</dbReference>
<proteinExistence type="predicted"/>
<name>A0A8J4XUC3_CHIOP</name>
<evidence type="ECO:0000256" key="1">
    <source>
        <dbReference type="ARBA" id="ARBA00022723"/>
    </source>
</evidence>
<evidence type="ECO:0000313" key="8">
    <source>
        <dbReference type="EMBL" id="KAG0714088.1"/>
    </source>
</evidence>
<dbReference type="AlphaFoldDB" id="A0A8J4XUC3"/>
<evidence type="ECO:0000256" key="5">
    <source>
        <dbReference type="PROSITE-ProRule" id="PRU00309"/>
    </source>
</evidence>
<keyword evidence="4 5" id="KW-0238">DNA-binding</keyword>
<dbReference type="EMBL" id="JACEEZ010020813">
    <property type="protein sequence ID" value="KAG0714088.1"/>
    <property type="molecule type" value="Genomic_DNA"/>
</dbReference>
<keyword evidence="2 5" id="KW-0863">Zinc-finger</keyword>
<dbReference type="Proteomes" id="UP000770661">
    <property type="component" value="Unassembled WGS sequence"/>
</dbReference>
<dbReference type="InterPro" id="IPR006612">
    <property type="entry name" value="THAP_Znf"/>
</dbReference>
<comment type="caution">
    <text evidence="8">The sequence shown here is derived from an EMBL/GenBank/DDBJ whole genome shotgun (WGS) entry which is preliminary data.</text>
</comment>
<organism evidence="8 9">
    <name type="scientific">Chionoecetes opilio</name>
    <name type="common">Atlantic snow crab</name>
    <name type="synonym">Cancer opilio</name>
    <dbReference type="NCBI Taxonomy" id="41210"/>
    <lineage>
        <taxon>Eukaryota</taxon>
        <taxon>Metazoa</taxon>
        <taxon>Ecdysozoa</taxon>
        <taxon>Arthropoda</taxon>
        <taxon>Crustacea</taxon>
        <taxon>Multicrustacea</taxon>
        <taxon>Malacostraca</taxon>
        <taxon>Eumalacostraca</taxon>
        <taxon>Eucarida</taxon>
        <taxon>Decapoda</taxon>
        <taxon>Pleocyemata</taxon>
        <taxon>Brachyura</taxon>
        <taxon>Eubrachyura</taxon>
        <taxon>Majoidea</taxon>
        <taxon>Majidae</taxon>
        <taxon>Chionoecetes</taxon>
    </lineage>
</organism>
<accession>A0A8J4XUC3</accession>